<keyword evidence="7" id="KW-0472">Membrane</keyword>
<protein>
    <submittedName>
        <fullName evidence="8">Putative inner membrane protein</fullName>
    </submittedName>
</protein>
<gene>
    <name evidence="8" type="primary">ydiK</name>
    <name evidence="8" type="ORF">NCTC12157_01934</name>
</gene>
<dbReference type="PANTHER" id="PTHR21716">
    <property type="entry name" value="TRANSMEMBRANE PROTEIN"/>
    <property type="match status" value="1"/>
</dbReference>
<name>A0A2N0N0N7_9GAMM</name>
<sequence>MNLPMKRYDLPQIMFGVLFIALMTVASIWVVQPFILGFAWAGMVVIATWPLMIKLQKLLWGKRFLAVIVMTLLLILLFVLPIALLVSSAIENGTPLVQLASNPSSLHMPDFKWLQAIPLVGHKLYSGWHSLINGGGSALMGKVQPYVGQTASWFVTQAGHLGRFIVHCSLMLLFSALLYSRGEQVGMGIRHFAIRLAADRGDAAVILAGQAIRAVALGVVVTAIVQSVLGGIGLAIAGIPYATVLTVVMFVCCVAQIGPLLVLIPAIVWLYWTGDNTWGTVLLVWSCVVGSLDNVLRPVLIRMGADLPMLLILSGVIGGLFAFGMIGLFIGPVVLAVSYRLISLWVNEAPEPEKNVEQVVKALDE</sequence>
<dbReference type="InterPro" id="IPR002549">
    <property type="entry name" value="AI-2E-like"/>
</dbReference>
<dbReference type="PANTHER" id="PTHR21716:SF67">
    <property type="entry name" value="TRANSPORT PROTEIN YDIK-RELATED"/>
    <property type="match status" value="1"/>
</dbReference>
<evidence type="ECO:0000313" key="8">
    <source>
        <dbReference type="EMBL" id="STQ44222.1"/>
    </source>
</evidence>
<evidence type="ECO:0000256" key="6">
    <source>
        <dbReference type="ARBA" id="ARBA00022989"/>
    </source>
</evidence>
<dbReference type="Pfam" id="PF01594">
    <property type="entry name" value="AI-2E_transport"/>
    <property type="match status" value="1"/>
</dbReference>
<evidence type="ECO:0000256" key="5">
    <source>
        <dbReference type="ARBA" id="ARBA00022692"/>
    </source>
</evidence>
<evidence type="ECO:0000256" key="7">
    <source>
        <dbReference type="ARBA" id="ARBA00023136"/>
    </source>
</evidence>
<dbReference type="GO" id="GO:0005886">
    <property type="term" value="C:plasma membrane"/>
    <property type="evidence" value="ECO:0007669"/>
    <property type="project" value="UniProtKB-SubCell"/>
</dbReference>
<evidence type="ECO:0000256" key="3">
    <source>
        <dbReference type="ARBA" id="ARBA00022448"/>
    </source>
</evidence>
<evidence type="ECO:0000256" key="4">
    <source>
        <dbReference type="ARBA" id="ARBA00022475"/>
    </source>
</evidence>
<keyword evidence="5" id="KW-0812">Transmembrane</keyword>
<dbReference type="RefSeq" id="WP_034791156.1">
    <property type="nucleotide sequence ID" value="NZ_CP048243.1"/>
</dbReference>
<comment type="similarity">
    <text evidence="2">Belongs to the autoinducer-2 exporter (AI-2E) (TC 2.A.86) family.</text>
</comment>
<reference evidence="8 9" key="1">
    <citation type="submission" date="2018-06" db="EMBL/GenBank/DDBJ databases">
        <authorList>
            <consortium name="Pathogen Informatics"/>
            <person name="Doyle S."/>
        </authorList>
    </citation>
    <scope>NUCLEOTIDE SEQUENCE [LARGE SCALE GENOMIC DNA]</scope>
    <source>
        <strain evidence="8 9">NCTC12157</strain>
    </source>
</reference>
<proteinExistence type="inferred from homology"/>
<evidence type="ECO:0000313" key="9">
    <source>
        <dbReference type="Proteomes" id="UP000254304"/>
    </source>
</evidence>
<keyword evidence="4" id="KW-1003">Cell membrane</keyword>
<evidence type="ECO:0000256" key="1">
    <source>
        <dbReference type="ARBA" id="ARBA00004651"/>
    </source>
</evidence>
<accession>A0A2N0N0N7</accession>
<keyword evidence="6" id="KW-1133">Transmembrane helix</keyword>
<dbReference type="AlphaFoldDB" id="A0A2N0N0N7"/>
<organism evidence="8 9">
    <name type="scientific">Ewingella americana</name>
    <dbReference type="NCBI Taxonomy" id="41202"/>
    <lineage>
        <taxon>Bacteria</taxon>
        <taxon>Pseudomonadati</taxon>
        <taxon>Pseudomonadota</taxon>
        <taxon>Gammaproteobacteria</taxon>
        <taxon>Enterobacterales</taxon>
        <taxon>Yersiniaceae</taxon>
        <taxon>Ewingella</taxon>
    </lineage>
</organism>
<dbReference type="EMBL" id="UGGO01000001">
    <property type="protein sequence ID" value="STQ44222.1"/>
    <property type="molecule type" value="Genomic_DNA"/>
</dbReference>
<dbReference type="NCBIfam" id="NF008216">
    <property type="entry name" value="PRK10983.1"/>
    <property type="match status" value="1"/>
</dbReference>
<keyword evidence="3" id="KW-0813">Transport</keyword>
<evidence type="ECO:0000256" key="2">
    <source>
        <dbReference type="ARBA" id="ARBA00009773"/>
    </source>
</evidence>
<comment type="subcellular location">
    <subcellularLocation>
        <location evidence="1">Cell membrane</location>
        <topology evidence="1">Multi-pass membrane protein</topology>
    </subcellularLocation>
</comment>
<dbReference type="Proteomes" id="UP000254304">
    <property type="component" value="Unassembled WGS sequence"/>
</dbReference>
<dbReference type="GeneID" id="78380395"/>